<keyword evidence="3" id="KW-1185">Reference proteome</keyword>
<keyword evidence="1" id="KW-0812">Transmembrane</keyword>
<proteinExistence type="predicted"/>
<keyword evidence="1" id="KW-0472">Membrane</keyword>
<evidence type="ECO:0000313" key="3">
    <source>
        <dbReference type="Proteomes" id="UP001590950"/>
    </source>
</evidence>
<dbReference type="EMBL" id="JBEFKJ010000031">
    <property type="protein sequence ID" value="KAL2038580.1"/>
    <property type="molecule type" value="Genomic_DNA"/>
</dbReference>
<name>A0ABR4A0I8_9LECA</name>
<dbReference type="Proteomes" id="UP001590950">
    <property type="component" value="Unassembled WGS sequence"/>
</dbReference>
<accession>A0ABR4A0I8</accession>
<feature type="transmembrane region" description="Helical" evidence="1">
    <location>
        <begin position="85"/>
        <end position="102"/>
    </location>
</feature>
<sequence>MLAVQTISATNRLPVDPLFMRTVTGGSVKFHHYKDNLDPADVFATLVQAQRECIVQMQHAPNARIGTTLLHLAGNVTLDLTPLTAMTWAMWSATVVLVLFFVDTL</sequence>
<evidence type="ECO:0000256" key="1">
    <source>
        <dbReference type="SAM" id="Phobius"/>
    </source>
</evidence>
<protein>
    <submittedName>
        <fullName evidence="2">Uncharacterized protein</fullName>
    </submittedName>
</protein>
<organism evidence="2 3">
    <name type="scientific">Stereocaulon virgatum</name>
    <dbReference type="NCBI Taxonomy" id="373712"/>
    <lineage>
        <taxon>Eukaryota</taxon>
        <taxon>Fungi</taxon>
        <taxon>Dikarya</taxon>
        <taxon>Ascomycota</taxon>
        <taxon>Pezizomycotina</taxon>
        <taxon>Lecanoromycetes</taxon>
        <taxon>OSLEUM clade</taxon>
        <taxon>Lecanoromycetidae</taxon>
        <taxon>Lecanorales</taxon>
        <taxon>Lecanorineae</taxon>
        <taxon>Stereocaulaceae</taxon>
        <taxon>Stereocaulon</taxon>
    </lineage>
</organism>
<evidence type="ECO:0000313" key="2">
    <source>
        <dbReference type="EMBL" id="KAL2038580.1"/>
    </source>
</evidence>
<reference evidence="2 3" key="1">
    <citation type="submission" date="2024-09" db="EMBL/GenBank/DDBJ databases">
        <title>Rethinking Asexuality: The Enigmatic Case of Functional Sexual Genes in Lepraria (Stereocaulaceae).</title>
        <authorList>
            <person name="Doellman M."/>
            <person name="Sun Y."/>
            <person name="Barcenas-Pena A."/>
            <person name="Lumbsch H.T."/>
            <person name="Grewe F."/>
        </authorList>
    </citation>
    <scope>NUCLEOTIDE SEQUENCE [LARGE SCALE GENOMIC DNA]</scope>
    <source>
        <strain evidence="2 3">Mercado 3170</strain>
    </source>
</reference>
<keyword evidence="1" id="KW-1133">Transmembrane helix</keyword>
<gene>
    <name evidence="2" type="ORF">N7G274_008628</name>
</gene>
<comment type="caution">
    <text evidence="2">The sequence shown here is derived from an EMBL/GenBank/DDBJ whole genome shotgun (WGS) entry which is preliminary data.</text>
</comment>